<protein>
    <submittedName>
        <fullName evidence="1">Uncharacterized protein</fullName>
    </submittedName>
</protein>
<organism evidence="1">
    <name type="scientific">marine metagenome</name>
    <dbReference type="NCBI Taxonomy" id="408172"/>
    <lineage>
        <taxon>unclassified sequences</taxon>
        <taxon>metagenomes</taxon>
        <taxon>ecological metagenomes</taxon>
    </lineage>
</organism>
<reference evidence="1" key="1">
    <citation type="submission" date="2018-05" db="EMBL/GenBank/DDBJ databases">
        <authorList>
            <person name="Lanie J.A."/>
            <person name="Ng W.-L."/>
            <person name="Kazmierczak K.M."/>
            <person name="Andrzejewski T.M."/>
            <person name="Davidsen T.M."/>
            <person name="Wayne K.J."/>
            <person name="Tettelin H."/>
            <person name="Glass J.I."/>
            <person name="Rusch D."/>
            <person name="Podicherti R."/>
            <person name="Tsui H.-C.T."/>
            <person name="Winkler M.E."/>
        </authorList>
    </citation>
    <scope>NUCLEOTIDE SEQUENCE</scope>
</reference>
<dbReference type="AlphaFoldDB" id="A0A382YBX9"/>
<name>A0A382YBX9_9ZZZZ</name>
<gene>
    <name evidence="1" type="ORF">METZ01_LOCUS433588</name>
</gene>
<sequence>MNKSKLNLSSTKAATLLMVIVASIQMGCANASSNRMTASDVNFNVTHSGSVSVDVGASGNFLSTGVKSFFAGTRISDATFKAALEESVRISGLFKVGIYDTDNDYQLNAKIISQKDN</sequence>
<dbReference type="EMBL" id="UINC01174551">
    <property type="protein sequence ID" value="SVD80734.1"/>
    <property type="molecule type" value="Genomic_DNA"/>
</dbReference>
<accession>A0A382YBX9</accession>
<evidence type="ECO:0000313" key="1">
    <source>
        <dbReference type="EMBL" id="SVD80734.1"/>
    </source>
</evidence>
<feature type="non-terminal residue" evidence="1">
    <location>
        <position position="117"/>
    </location>
</feature>
<proteinExistence type="predicted"/>